<evidence type="ECO:0000313" key="1">
    <source>
        <dbReference type="EMBL" id="QKF93502.1"/>
    </source>
</evidence>
<accession>A0A7D3R079</accession>
<name>A0A7D3R079_9VIRU</name>
<reference evidence="1 2" key="1">
    <citation type="submission" date="2020-04" db="EMBL/GenBank/DDBJ databases">
        <title>Advantages and limits of metagenomic assembly and binning of a giant virus.</title>
        <authorList>
            <person name="Schulz F."/>
            <person name="Andreani J."/>
            <person name="Francis R."/>
            <person name="Boudjemaa H."/>
            <person name="Bou Khalil J.Y."/>
            <person name="Lee J."/>
            <person name="La Scola B."/>
            <person name="Woyke T."/>
        </authorList>
    </citation>
    <scope>NUCLEOTIDE SEQUENCE [LARGE SCALE GENOMIC DNA]</scope>
    <source>
        <strain evidence="1 2">FV1/VV64</strain>
    </source>
</reference>
<protein>
    <submittedName>
        <fullName evidence="1">Uncharacterized protein</fullName>
    </submittedName>
</protein>
<gene>
    <name evidence="1" type="ORF">Fadolivirus_1_44</name>
</gene>
<proteinExistence type="predicted"/>
<dbReference type="Proteomes" id="UP001162001">
    <property type="component" value="Segment"/>
</dbReference>
<evidence type="ECO:0000313" key="2">
    <source>
        <dbReference type="Proteomes" id="UP001162001"/>
    </source>
</evidence>
<dbReference type="EMBL" id="MT418680">
    <property type="protein sequence ID" value="QKF93502.1"/>
    <property type="molecule type" value="Genomic_DNA"/>
</dbReference>
<sequence length="196" mass="21049">MPKLHKKSVGRRSRNCCDDDHEEIRYKHGYRKCCKPHPCVIERGTPICYPACPPECPTEPEYPVHTHPAMLPFMTSNAGVTSGDFIGQGQDGTFNAVALVSPHECKFTKIVAHVKGATLTTGDSGVFTLYINGIVQPLVVQVDPSSPSNAGGKYNVAENLTGVPVTVGDLIAIQFTRNGSNWTVPGGLAVSLVCEN</sequence>
<organism evidence="1 2">
    <name type="scientific">Fadolivirus FV1/VV64</name>
    <dbReference type="NCBI Taxonomy" id="3070911"/>
    <lineage>
        <taxon>Viruses</taxon>
        <taxon>Varidnaviria</taxon>
        <taxon>Bamfordvirae</taxon>
        <taxon>Nucleocytoviricota</taxon>
        <taxon>Megaviricetes</taxon>
        <taxon>Imitervirales</taxon>
        <taxon>Mimiviridae</taxon>
        <taxon>Klosneuvirinae</taxon>
        <taxon>Fadolivirus</taxon>
        <taxon>Fadolivirus algeromassiliense</taxon>
    </lineage>
</organism>
<keyword evidence="2" id="KW-1185">Reference proteome</keyword>